<dbReference type="Gene3D" id="3.90.550.10">
    <property type="entry name" value="Spore Coat Polysaccharide Biosynthesis Protein SpsA, Chain A"/>
    <property type="match status" value="1"/>
</dbReference>
<dbReference type="PANTHER" id="PTHR43179:SF12">
    <property type="entry name" value="GALACTOFURANOSYLTRANSFERASE GLFT2"/>
    <property type="match status" value="1"/>
</dbReference>
<protein>
    <submittedName>
        <fullName evidence="6">Glycosyltransferase family 2 protein</fullName>
        <ecNumber evidence="6">2.4.-.-</ecNumber>
    </submittedName>
</protein>
<dbReference type="InterPro" id="IPR001173">
    <property type="entry name" value="Glyco_trans_2-like"/>
</dbReference>
<dbReference type="Pfam" id="PF00535">
    <property type="entry name" value="Glycos_transf_2"/>
    <property type="match status" value="1"/>
</dbReference>
<keyword evidence="3 6" id="KW-0808">Transferase</keyword>
<keyword evidence="4" id="KW-1133">Transmembrane helix</keyword>
<evidence type="ECO:0000256" key="2">
    <source>
        <dbReference type="ARBA" id="ARBA00022676"/>
    </source>
</evidence>
<dbReference type="PANTHER" id="PTHR43179">
    <property type="entry name" value="RHAMNOSYLTRANSFERASE WBBL"/>
    <property type="match status" value="1"/>
</dbReference>
<evidence type="ECO:0000313" key="6">
    <source>
        <dbReference type="EMBL" id="MFD1629630.1"/>
    </source>
</evidence>
<evidence type="ECO:0000313" key="7">
    <source>
        <dbReference type="Proteomes" id="UP001597118"/>
    </source>
</evidence>
<accession>A0ABW4IBQ5</accession>
<dbReference type="GO" id="GO:0016757">
    <property type="term" value="F:glycosyltransferase activity"/>
    <property type="evidence" value="ECO:0007669"/>
    <property type="project" value="UniProtKB-KW"/>
</dbReference>
<proteinExistence type="inferred from homology"/>
<keyword evidence="2 6" id="KW-0328">Glycosyltransferase</keyword>
<organism evidence="6 7">
    <name type="scientific">Pseudopedobacter beijingensis</name>
    <dbReference type="NCBI Taxonomy" id="1207056"/>
    <lineage>
        <taxon>Bacteria</taxon>
        <taxon>Pseudomonadati</taxon>
        <taxon>Bacteroidota</taxon>
        <taxon>Sphingobacteriia</taxon>
        <taxon>Sphingobacteriales</taxon>
        <taxon>Sphingobacteriaceae</taxon>
        <taxon>Pseudopedobacter</taxon>
    </lineage>
</organism>
<evidence type="ECO:0000256" key="3">
    <source>
        <dbReference type="ARBA" id="ARBA00022679"/>
    </source>
</evidence>
<dbReference type="SUPFAM" id="SSF53448">
    <property type="entry name" value="Nucleotide-diphospho-sugar transferases"/>
    <property type="match status" value="1"/>
</dbReference>
<evidence type="ECO:0000256" key="4">
    <source>
        <dbReference type="SAM" id="Phobius"/>
    </source>
</evidence>
<keyword evidence="7" id="KW-1185">Reference proteome</keyword>
<comment type="caution">
    <text evidence="6">The sequence shown here is derived from an EMBL/GenBank/DDBJ whole genome shotgun (WGS) entry which is preliminary data.</text>
</comment>
<comment type="similarity">
    <text evidence="1">Belongs to the glycosyltransferase 2 family.</text>
</comment>
<keyword evidence="4" id="KW-0812">Transmembrane</keyword>
<dbReference type="InterPro" id="IPR029044">
    <property type="entry name" value="Nucleotide-diphossugar_trans"/>
</dbReference>
<dbReference type="EC" id="2.4.-.-" evidence="6"/>
<name>A0ABW4IBQ5_9SPHI</name>
<reference evidence="7" key="1">
    <citation type="journal article" date="2019" name="Int. J. Syst. Evol. Microbiol.">
        <title>The Global Catalogue of Microorganisms (GCM) 10K type strain sequencing project: providing services to taxonomists for standard genome sequencing and annotation.</title>
        <authorList>
            <consortium name="The Broad Institute Genomics Platform"/>
            <consortium name="The Broad Institute Genome Sequencing Center for Infectious Disease"/>
            <person name="Wu L."/>
            <person name="Ma J."/>
        </authorList>
    </citation>
    <scope>NUCLEOTIDE SEQUENCE [LARGE SCALE GENOMIC DNA]</scope>
    <source>
        <strain evidence="7">CCUG 53762</strain>
    </source>
</reference>
<evidence type="ECO:0000256" key="1">
    <source>
        <dbReference type="ARBA" id="ARBA00006739"/>
    </source>
</evidence>
<evidence type="ECO:0000259" key="5">
    <source>
        <dbReference type="Pfam" id="PF00535"/>
    </source>
</evidence>
<feature type="domain" description="Glycosyltransferase 2-like" evidence="5">
    <location>
        <begin position="7"/>
        <end position="178"/>
    </location>
</feature>
<keyword evidence="4" id="KW-0472">Membrane</keyword>
<dbReference type="Proteomes" id="UP001597118">
    <property type="component" value="Unassembled WGS sequence"/>
</dbReference>
<feature type="transmembrane region" description="Helical" evidence="4">
    <location>
        <begin position="265"/>
        <end position="285"/>
    </location>
</feature>
<sequence>MLMKSISVVIPNYNGKHLFERYFEHNFNIIKSLKTDTEIIVVDDASTDSSVEYLEQNYRDKIQIIKKEQNSGFSNSCNLGINASKNDLVFLLNTDVKLNEGYFDNLFKYFEKEDTFGVMGRIIGMDDNNIQESARLPKVSGKKIKPSNFFYIENPTSFTPTFYLSGAIALIDSKKLKELNGFNELFNPFYCEDQELSIRAWRMGWKCYYEHSAICRHEVSGSTKFHSDKWAVKKLYFRNRYYVHYLHLSGSDLLLWHLQVAIVDVMLTIVTLQFYKIPAYLTLFFNRKKLKRKKKAFNRQMSKRDTNHDLLEIINQLEASLDGRNIIKI</sequence>
<gene>
    <name evidence="6" type="ORF">ACFSAH_07075</name>
</gene>
<dbReference type="EMBL" id="JBHUDG010000005">
    <property type="protein sequence ID" value="MFD1629630.1"/>
    <property type="molecule type" value="Genomic_DNA"/>
</dbReference>